<protein>
    <recommendedName>
        <fullName evidence="3">DUF2797 domain-containing protein</fullName>
    </recommendedName>
</protein>
<organism evidence="1 2">
    <name type="scientific">Arthrobacter cupressi</name>
    <dbReference type="NCBI Taxonomy" id="1045773"/>
    <lineage>
        <taxon>Bacteria</taxon>
        <taxon>Bacillati</taxon>
        <taxon>Actinomycetota</taxon>
        <taxon>Actinomycetes</taxon>
        <taxon>Micrococcales</taxon>
        <taxon>Micrococcaceae</taxon>
        <taxon>Arthrobacter</taxon>
    </lineage>
</organism>
<sequence length="314" mass="33784">MLVHGVAWDRPAAQDRPSAGMPDGGSPALLLRAPSGEPRDVPLAVGGRLGFRVLDGLWCLGHSKVHGPRERLHVPCPDAAPAERGRQCGPCFARDDFRLMHDFHRGGSVPAGLRSYLMQPHWLYLATFAGGATKVGTASSVRKWQRLAEQGAVRASYVAHAEDGRVVRILEDLVTQELGTVQLVRSAAKAASLLEPLADVELSAINKRAAARTRELLDELALGGFSTVEEDWQRPAVADEACGVFDSRRRHPYPQAFDGGDHGFTVRSLSGATALVSLPGEESGFIAGLGALKGRRIEFGHYCTEVPALQDSLF</sequence>
<name>A0A1G8XRY0_9MICC</name>
<evidence type="ECO:0000313" key="2">
    <source>
        <dbReference type="Proteomes" id="UP000182130"/>
    </source>
</evidence>
<dbReference type="EMBL" id="FNEI01000020">
    <property type="protein sequence ID" value="SDJ93298.1"/>
    <property type="molecule type" value="Genomic_DNA"/>
</dbReference>
<dbReference type="RefSeq" id="WP_245679911.1">
    <property type="nucleotide sequence ID" value="NZ_FNEI01000020.1"/>
</dbReference>
<gene>
    <name evidence="1" type="ORF">SAMN05216555_12041</name>
</gene>
<dbReference type="STRING" id="1045773.SAMN05216555_12041"/>
<dbReference type="Proteomes" id="UP000182130">
    <property type="component" value="Unassembled WGS sequence"/>
</dbReference>
<evidence type="ECO:0000313" key="1">
    <source>
        <dbReference type="EMBL" id="SDJ93298.1"/>
    </source>
</evidence>
<dbReference type="AlphaFoldDB" id="A0A1G8XRY0"/>
<proteinExistence type="predicted"/>
<reference evidence="2" key="1">
    <citation type="submission" date="2016-10" db="EMBL/GenBank/DDBJ databases">
        <authorList>
            <person name="Varghese N."/>
            <person name="Submissions S."/>
        </authorList>
    </citation>
    <scope>NUCLEOTIDE SEQUENCE [LARGE SCALE GENOMIC DNA]</scope>
    <source>
        <strain evidence="2">CGMCC 1.10783</strain>
    </source>
</reference>
<accession>A0A1G8XRY0</accession>
<keyword evidence="2" id="KW-1185">Reference proteome</keyword>
<dbReference type="InterPro" id="IPR021246">
    <property type="entry name" value="DUF2797"/>
</dbReference>
<dbReference type="Pfam" id="PF10977">
    <property type="entry name" value="DUF2797"/>
    <property type="match status" value="1"/>
</dbReference>
<evidence type="ECO:0008006" key="3">
    <source>
        <dbReference type="Google" id="ProtNLM"/>
    </source>
</evidence>